<keyword evidence="2" id="KW-1185">Reference proteome</keyword>
<dbReference type="OrthoDB" id="2742205at2759"/>
<name>A0A4Y9YR99_9AGAM</name>
<accession>A0A4Y9YR99</accession>
<dbReference type="Proteomes" id="UP000298327">
    <property type="component" value="Unassembled WGS sequence"/>
</dbReference>
<evidence type="ECO:0000313" key="2">
    <source>
        <dbReference type="Proteomes" id="UP000298327"/>
    </source>
</evidence>
<reference evidence="1 2" key="1">
    <citation type="submission" date="2019-02" db="EMBL/GenBank/DDBJ databases">
        <title>Genome sequencing of the rare red list fungi Dentipellis fragilis.</title>
        <authorList>
            <person name="Buettner E."/>
            <person name="Kellner H."/>
        </authorList>
    </citation>
    <scope>NUCLEOTIDE SEQUENCE [LARGE SCALE GENOMIC DNA]</scope>
    <source>
        <strain evidence="1 2">DSM 105465</strain>
    </source>
</reference>
<evidence type="ECO:0000313" key="1">
    <source>
        <dbReference type="EMBL" id="TFY64310.1"/>
    </source>
</evidence>
<proteinExistence type="predicted"/>
<protein>
    <submittedName>
        <fullName evidence="1">Uncharacterized protein</fullName>
    </submittedName>
</protein>
<sequence>MSVRQGRDYTSTFVLFGSQMHLVLTFADASFSKIYDSLPSNAKQDLLEQYLFPLLNAAPESISQDIINTASLFRKDFTGMPDLNYDSKLEEINSIWATYSAEEIRALTKDTTRCDGLLREALESIATWISDIWSVACEFVEHFELAHRCLKLAAETVAIVEKKAPKFSKFVDCPVFLRRVRTPDEVYVINLEGTSTLVTALVWVWRDLILAMLAYGTEHHKKDIPGMLKDISHVCGWSVLENLRDCFIPVEGYQALLSNPRDDQRRIHKLFTELSSTLATLVSHSESGYYVNYWTPAMRSNVPVLFEFAENRALEAFKEHPDSRLYKMILRMTTRPVEVVKAELQQVIEDYAYVSSDCFSVALDIFLAEAQHPQVLMLISYGAHLLRPRDAPMHQNAILQLSRYPDIRQHTLSLIEKELFNIICNIRAELLTVFSGLQTPTNASEVQEILKLPKDSYLRKHRLSRWVNAIMTPKPLDPMVSAATIIGLPNPPPSHWIFPPEETDEIEDEAGVLETWGSADESYEEEEEAGEPEVYETDPFEIFNKKELSEDLEDMKDQLKPQMSEHFKGWVRSSGAIPGSTKMRLQVIRKTVELMPFVQGSDIMSEMVTRVWNGIETEYIADALKTLGEFVDAYLSEYLLLCKAEAWMEMRTGPR</sequence>
<organism evidence="1 2">
    <name type="scientific">Dentipellis fragilis</name>
    <dbReference type="NCBI Taxonomy" id="205917"/>
    <lineage>
        <taxon>Eukaryota</taxon>
        <taxon>Fungi</taxon>
        <taxon>Dikarya</taxon>
        <taxon>Basidiomycota</taxon>
        <taxon>Agaricomycotina</taxon>
        <taxon>Agaricomycetes</taxon>
        <taxon>Russulales</taxon>
        <taxon>Hericiaceae</taxon>
        <taxon>Dentipellis</taxon>
    </lineage>
</organism>
<dbReference type="EMBL" id="SEOQ01000377">
    <property type="protein sequence ID" value="TFY64310.1"/>
    <property type="molecule type" value="Genomic_DNA"/>
</dbReference>
<comment type="caution">
    <text evidence="1">The sequence shown here is derived from an EMBL/GenBank/DDBJ whole genome shotgun (WGS) entry which is preliminary data.</text>
</comment>
<dbReference type="AlphaFoldDB" id="A0A4Y9YR99"/>
<gene>
    <name evidence="1" type="ORF">EVG20_g5985</name>
</gene>